<evidence type="ECO:0000313" key="1">
    <source>
        <dbReference type="EMBL" id="MVT40064.1"/>
    </source>
</evidence>
<gene>
    <name evidence="1" type="ORF">GO495_05680</name>
</gene>
<organism evidence="1 2">
    <name type="scientific">Chitinophaga oryziterrae</name>
    <dbReference type="NCBI Taxonomy" id="1031224"/>
    <lineage>
        <taxon>Bacteria</taxon>
        <taxon>Pseudomonadati</taxon>
        <taxon>Bacteroidota</taxon>
        <taxon>Chitinophagia</taxon>
        <taxon>Chitinophagales</taxon>
        <taxon>Chitinophagaceae</taxon>
        <taxon>Chitinophaga</taxon>
    </lineage>
</organism>
<accession>A0A6N8J570</accession>
<evidence type="ECO:0000313" key="2">
    <source>
        <dbReference type="Proteomes" id="UP000468388"/>
    </source>
</evidence>
<proteinExistence type="predicted"/>
<name>A0A6N8J570_9BACT</name>
<comment type="caution">
    <text evidence="1">The sequence shown here is derived from an EMBL/GenBank/DDBJ whole genome shotgun (WGS) entry which is preliminary data.</text>
</comment>
<dbReference type="RefSeq" id="WP_157298697.1">
    <property type="nucleotide sequence ID" value="NZ_BAAAZB010000005.1"/>
</dbReference>
<dbReference type="Proteomes" id="UP000468388">
    <property type="component" value="Unassembled WGS sequence"/>
</dbReference>
<protein>
    <submittedName>
        <fullName evidence="1">Uncharacterized protein</fullName>
    </submittedName>
</protein>
<dbReference type="AlphaFoldDB" id="A0A6N8J570"/>
<sequence>METQNLEAQKVLVAFTAANPLTTTLNIANVSAEEIDVEYNTMPGNQPNTYGNFLAIWQNYDSIPWNTEPLKTFPIPTNTPSGSAAFTGLNVNNNSYIIGYAVGPTLTATGNIQKYGNICSTAYIPAASSGEDLGTIFTPSISGINVGTTSVSFQFELPDGILPQTNGAWAAIWKGANPSFFSTSPLSAIPISPDSSSGRAAFNNVNIGRGTTYTIAIFMSGYNTAGSSTQRALACSASFTN</sequence>
<keyword evidence="2" id="KW-1185">Reference proteome</keyword>
<dbReference type="EMBL" id="WRXO01000001">
    <property type="protein sequence ID" value="MVT40064.1"/>
    <property type="molecule type" value="Genomic_DNA"/>
</dbReference>
<dbReference type="OrthoDB" id="1159314at2"/>
<reference evidence="1 2" key="1">
    <citation type="submission" date="2019-12" db="EMBL/GenBank/DDBJ databases">
        <title>The draft genomic sequence of strain Chitinophaga oryziterrae JCM 16595.</title>
        <authorList>
            <person name="Zhang X."/>
        </authorList>
    </citation>
    <scope>NUCLEOTIDE SEQUENCE [LARGE SCALE GENOMIC DNA]</scope>
    <source>
        <strain evidence="1 2">JCM 16595</strain>
    </source>
</reference>